<accession>A0A095B1G5</accession>
<protein>
    <submittedName>
        <fullName evidence="1">Uncharacterized protein</fullName>
    </submittedName>
</protein>
<proteinExistence type="predicted"/>
<comment type="caution">
    <text evidence="1">The sequence shown here is derived from an EMBL/GenBank/DDBJ whole genome shotgun (WGS) entry which is preliminary data.</text>
</comment>
<evidence type="ECO:0000313" key="2">
    <source>
        <dbReference type="Proteomes" id="UP000029448"/>
    </source>
</evidence>
<dbReference type="AlphaFoldDB" id="A0A095B1G5"/>
<gene>
    <name evidence="1" type="ORF">AtDm6_2023</name>
</gene>
<evidence type="ECO:0000313" key="1">
    <source>
        <dbReference type="EMBL" id="KGB22788.1"/>
    </source>
</evidence>
<sequence>MTVHAPFGAGQNPAYRPSGIFHFSAPKHGLSWVFCHVHPSNENIYRTNNVNLLFGFSVLVFYPP</sequence>
<dbReference type="EMBL" id="JOKM01000072">
    <property type="protein sequence ID" value="KGB22788.1"/>
    <property type="molecule type" value="Genomic_DNA"/>
</dbReference>
<name>A0A095B1G5_9PROT</name>
<reference evidence="1 2" key="1">
    <citation type="submission" date="2014-06" db="EMBL/GenBank/DDBJ databases">
        <title>Functional and comparative genomic analyses of the Drosophila gut microbiota identify candidate symbiosis factors.</title>
        <authorList>
            <person name="Newell P.D."/>
            <person name="Chaston J.M."/>
            <person name="Douglas A.E."/>
        </authorList>
    </citation>
    <scope>NUCLEOTIDE SEQUENCE [LARGE SCALE GENOMIC DNA]</scope>
    <source>
        <strain evidence="1 2">DmCS_006</strain>
    </source>
</reference>
<dbReference type="PATRIC" id="fig|104102.7.peg.1999"/>
<dbReference type="Proteomes" id="UP000029448">
    <property type="component" value="Unassembled WGS sequence"/>
</dbReference>
<keyword evidence="2" id="KW-1185">Reference proteome</keyword>
<organism evidence="1 2">
    <name type="scientific">Acetobacter tropicalis</name>
    <dbReference type="NCBI Taxonomy" id="104102"/>
    <lineage>
        <taxon>Bacteria</taxon>
        <taxon>Pseudomonadati</taxon>
        <taxon>Pseudomonadota</taxon>
        <taxon>Alphaproteobacteria</taxon>
        <taxon>Acetobacterales</taxon>
        <taxon>Acetobacteraceae</taxon>
        <taxon>Acetobacter</taxon>
    </lineage>
</organism>